<comment type="caution">
    <text evidence="9">The sequence shown here is derived from an EMBL/GenBank/DDBJ whole genome shotgun (WGS) entry which is preliminary data.</text>
</comment>
<accession>A0A2S6GTN1</accession>
<evidence type="ECO:0000256" key="5">
    <source>
        <dbReference type="ARBA" id="ARBA00022989"/>
    </source>
</evidence>
<evidence type="ECO:0000313" key="10">
    <source>
        <dbReference type="Proteomes" id="UP000239203"/>
    </source>
</evidence>
<dbReference type="Proteomes" id="UP000239203">
    <property type="component" value="Unassembled WGS sequence"/>
</dbReference>
<dbReference type="GO" id="GO:0005886">
    <property type="term" value="C:plasma membrane"/>
    <property type="evidence" value="ECO:0007669"/>
    <property type="project" value="UniProtKB-SubCell"/>
</dbReference>
<feature type="transmembrane region" description="Helical" evidence="7">
    <location>
        <begin position="21"/>
        <end position="45"/>
    </location>
</feature>
<dbReference type="PROSITE" id="PS50850">
    <property type="entry name" value="MFS"/>
    <property type="match status" value="1"/>
</dbReference>
<dbReference type="InterPro" id="IPR020846">
    <property type="entry name" value="MFS_dom"/>
</dbReference>
<dbReference type="InterPro" id="IPR011701">
    <property type="entry name" value="MFS"/>
</dbReference>
<keyword evidence="3" id="KW-1003">Cell membrane</keyword>
<dbReference type="CDD" id="cd17321">
    <property type="entry name" value="MFS_MMR_MDR_like"/>
    <property type="match status" value="1"/>
</dbReference>
<keyword evidence="6 7" id="KW-0472">Membrane</keyword>
<feature type="transmembrane region" description="Helical" evidence="7">
    <location>
        <begin position="370"/>
        <end position="392"/>
    </location>
</feature>
<feature type="transmembrane region" description="Helical" evidence="7">
    <location>
        <begin position="472"/>
        <end position="496"/>
    </location>
</feature>
<evidence type="ECO:0000313" key="9">
    <source>
        <dbReference type="EMBL" id="PPK68481.1"/>
    </source>
</evidence>
<dbReference type="GO" id="GO:0022857">
    <property type="term" value="F:transmembrane transporter activity"/>
    <property type="evidence" value="ECO:0007669"/>
    <property type="project" value="InterPro"/>
</dbReference>
<keyword evidence="10" id="KW-1185">Reference proteome</keyword>
<name>A0A2S6GTN1_9PSEU</name>
<feature type="transmembrane region" description="Helical" evidence="7">
    <location>
        <begin position="60"/>
        <end position="82"/>
    </location>
</feature>
<dbReference type="Gene3D" id="1.20.1720.10">
    <property type="entry name" value="Multidrug resistance protein D"/>
    <property type="match status" value="1"/>
</dbReference>
<feature type="transmembrane region" description="Helical" evidence="7">
    <location>
        <begin position="342"/>
        <end position="364"/>
    </location>
</feature>
<evidence type="ECO:0000256" key="6">
    <source>
        <dbReference type="ARBA" id="ARBA00023136"/>
    </source>
</evidence>
<dbReference type="InterPro" id="IPR036259">
    <property type="entry name" value="MFS_trans_sf"/>
</dbReference>
<feature type="transmembrane region" description="Helical" evidence="7">
    <location>
        <begin position="89"/>
        <end position="109"/>
    </location>
</feature>
<keyword evidence="5 7" id="KW-1133">Transmembrane helix</keyword>
<evidence type="ECO:0000256" key="7">
    <source>
        <dbReference type="SAM" id="Phobius"/>
    </source>
</evidence>
<dbReference type="RefSeq" id="WP_245931231.1">
    <property type="nucleotide sequence ID" value="NZ_CP154825.1"/>
</dbReference>
<feature type="transmembrane region" description="Helical" evidence="7">
    <location>
        <begin position="208"/>
        <end position="228"/>
    </location>
</feature>
<dbReference type="PANTHER" id="PTHR42718:SF46">
    <property type="entry name" value="BLR6921 PROTEIN"/>
    <property type="match status" value="1"/>
</dbReference>
<comment type="subcellular location">
    <subcellularLocation>
        <location evidence="1">Cell membrane</location>
        <topology evidence="1">Multi-pass membrane protein</topology>
    </subcellularLocation>
</comment>
<feature type="transmembrane region" description="Helical" evidence="7">
    <location>
        <begin position="309"/>
        <end position="330"/>
    </location>
</feature>
<reference evidence="9 10" key="1">
    <citation type="submission" date="2018-02" db="EMBL/GenBank/DDBJ databases">
        <title>Genomic Encyclopedia of Archaeal and Bacterial Type Strains, Phase II (KMG-II): from individual species to whole genera.</title>
        <authorList>
            <person name="Goeker M."/>
        </authorList>
    </citation>
    <scope>NUCLEOTIDE SEQUENCE [LARGE SCALE GENOMIC DNA]</scope>
    <source>
        <strain evidence="9 10">YU 961-1</strain>
    </source>
</reference>
<evidence type="ECO:0000256" key="3">
    <source>
        <dbReference type="ARBA" id="ARBA00022475"/>
    </source>
</evidence>
<dbReference type="PANTHER" id="PTHR42718">
    <property type="entry name" value="MAJOR FACILITATOR SUPERFAMILY MULTIDRUG TRANSPORTER MFSC"/>
    <property type="match status" value="1"/>
</dbReference>
<feature type="transmembrane region" description="Helical" evidence="7">
    <location>
        <begin position="413"/>
        <end position="434"/>
    </location>
</feature>
<feature type="transmembrane region" description="Helical" evidence="7">
    <location>
        <begin position="278"/>
        <end position="297"/>
    </location>
</feature>
<gene>
    <name evidence="9" type="ORF">CLV40_105204</name>
</gene>
<dbReference type="Pfam" id="PF07690">
    <property type="entry name" value="MFS_1"/>
    <property type="match status" value="1"/>
</dbReference>
<evidence type="ECO:0000256" key="2">
    <source>
        <dbReference type="ARBA" id="ARBA00022448"/>
    </source>
</evidence>
<evidence type="ECO:0000256" key="1">
    <source>
        <dbReference type="ARBA" id="ARBA00004651"/>
    </source>
</evidence>
<protein>
    <submittedName>
        <fullName evidence="9">MFS transporter</fullName>
    </submittedName>
</protein>
<dbReference type="AlphaFoldDB" id="A0A2S6GTN1"/>
<keyword evidence="4 7" id="KW-0812">Transmembrane</keyword>
<evidence type="ECO:0000256" key="4">
    <source>
        <dbReference type="ARBA" id="ARBA00022692"/>
    </source>
</evidence>
<feature type="domain" description="Major facilitator superfamily (MFS) profile" evidence="8">
    <location>
        <begin position="23"/>
        <end position="496"/>
    </location>
</feature>
<feature type="transmembrane region" description="Helical" evidence="7">
    <location>
        <begin position="234"/>
        <end position="257"/>
    </location>
</feature>
<proteinExistence type="predicted"/>
<evidence type="ECO:0000259" key="8">
    <source>
        <dbReference type="PROSITE" id="PS50850"/>
    </source>
</evidence>
<dbReference type="Gene3D" id="1.20.1250.20">
    <property type="entry name" value="MFS general substrate transporter like domains"/>
    <property type="match status" value="1"/>
</dbReference>
<sequence length="506" mass="50817">MTTKTVLSAARPPAARGSSPGAVLAVMCAATMLVLAFVAAINLAVPDLAASALRPSSAELLWVVDSYVALFACLVIPCGALGDRLGRKGVLLSGLGLLAVGAAVSAVSTSVPVMLIGRGLAGAGAACVVPNSLAILINATPGPRRAKAIGVWAASTGAGGVLGNVGGGAVLAAGSWRWLFAAVVPLAVVCAGWAALRAPRTDRNPHRLDPAGTVLVTLATLALLVGVIQGPESGWGSVTVIGAFVAAVLLFGVWVVVELRSAHPLLDPRLFRIAELRTGCLGMTAAFFGMFALFYVNATFLRYGMGFDVLTTGLAVIPLTIPILAGARVVPGLTARLGATRSVAAAFGTISVGLFGLSTCAANSPYVYYGLWLVVIGVGVALALPVLTTSIATSLPPEKAGIGAGLQATTREFGSALGVAVIGTILTGHFVSALPEPLRHGPHTVAEALRAAGTSAPLRAQVLEAFGSGANAAMRVIAIITLVAGAVVTAQLAWSARKSVAAGQRS</sequence>
<organism evidence="9 10">
    <name type="scientific">Actinokineospora auranticolor</name>
    <dbReference type="NCBI Taxonomy" id="155976"/>
    <lineage>
        <taxon>Bacteria</taxon>
        <taxon>Bacillati</taxon>
        <taxon>Actinomycetota</taxon>
        <taxon>Actinomycetes</taxon>
        <taxon>Pseudonocardiales</taxon>
        <taxon>Pseudonocardiaceae</taxon>
        <taxon>Actinokineospora</taxon>
    </lineage>
</organism>
<feature type="transmembrane region" description="Helical" evidence="7">
    <location>
        <begin position="149"/>
        <end position="172"/>
    </location>
</feature>
<keyword evidence="2" id="KW-0813">Transport</keyword>
<dbReference type="SUPFAM" id="SSF103473">
    <property type="entry name" value="MFS general substrate transporter"/>
    <property type="match status" value="2"/>
</dbReference>
<feature type="transmembrane region" description="Helical" evidence="7">
    <location>
        <begin position="115"/>
        <end position="137"/>
    </location>
</feature>
<dbReference type="EMBL" id="PTIX01000005">
    <property type="protein sequence ID" value="PPK68481.1"/>
    <property type="molecule type" value="Genomic_DNA"/>
</dbReference>
<feature type="transmembrane region" description="Helical" evidence="7">
    <location>
        <begin position="178"/>
        <end position="196"/>
    </location>
</feature>